<dbReference type="GO" id="GO:0016032">
    <property type="term" value="P:viral process"/>
    <property type="evidence" value="ECO:0007669"/>
    <property type="project" value="InterPro"/>
</dbReference>
<keyword evidence="1" id="KW-0449">Lipoprotein</keyword>
<evidence type="ECO:0000313" key="7">
    <source>
        <dbReference type="Proteomes" id="UP000694382"/>
    </source>
</evidence>
<evidence type="ECO:0000313" key="6">
    <source>
        <dbReference type="Ensembl" id="ENSCPVP00000025403.1"/>
    </source>
</evidence>
<dbReference type="Pfam" id="PF14787">
    <property type="entry name" value="zf-CCHC_5"/>
    <property type="match status" value="1"/>
</dbReference>
<dbReference type="InterPro" id="IPR045345">
    <property type="entry name" value="Gag_p24_C"/>
</dbReference>
<dbReference type="AlphaFoldDB" id="A0A8U8ARF7"/>
<dbReference type="SMART" id="SM00343">
    <property type="entry name" value="ZnF_C2HC"/>
    <property type="match status" value="2"/>
</dbReference>
<dbReference type="InterPro" id="IPR008916">
    <property type="entry name" value="Retrov_capsid_C"/>
</dbReference>
<name>A0A8U8ARF7_GEOPR</name>
<keyword evidence="1" id="KW-0519">Myristate</keyword>
<reference evidence="6" key="3">
    <citation type="submission" date="2025-09" db="UniProtKB">
        <authorList>
            <consortium name="Ensembl"/>
        </authorList>
    </citation>
    <scope>IDENTIFICATION</scope>
</reference>
<accession>A0A8U8ARF7</accession>
<feature type="region of interest" description="Disordered" evidence="5">
    <location>
        <begin position="327"/>
        <end position="399"/>
    </location>
</feature>
<feature type="compositionally biased region" description="Polar residues" evidence="5">
    <location>
        <begin position="358"/>
        <end position="391"/>
    </location>
</feature>
<dbReference type="PANTHER" id="PTHR40389">
    <property type="entry name" value="ENDOGENOUS RETROVIRUS GROUP K MEMBER 24 GAG POLYPROTEIN-RELATED"/>
    <property type="match status" value="1"/>
</dbReference>
<dbReference type="InterPro" id="IPR001878">
    <property type="entry name" value="Znf_CCHC"/>
</dbReference>
<dbReference type="PROSITE" id="PS50158">
    <property type="entry name" value="ZF_CCHC"/>
    <property type="match status" value="1"/>
</dbReference>
<evidence type="ECO:0000256" key="1">
    <source>
        <dbReference type="ARBA" id="ARBA00022707"/>
    </source>
</evidence>
<dbReference type="GO" id="GO:0008270">
    <property type="term" value="F:zinc ion binding"/>
    <property type="evidence" value="ECO:0007669"/>
    <property type="project" value="UniProtKB-KW"/>
</dbReference>
<evidence type="ECO:0000256" key="5">
    <source>
        <dbReference type="SAM" id="MobiDB-lite"/>
    </source>
</evidence>
<dbReference type="InterPro" id="IPR008919">
    <property type="entry name" value="Retrov_capsid_N"/>
</dbReference>
<reference evidence="6" key="2">
    <citation type="submission" date="2025-08" db="UniProtKB">
        <authorList>
            <consortium name="Ensembl"/>
        </authorList>
    </citation>
    <scope>IDENTIFICATION</scope>
</reference>
<protein>
    <submittedName>
        <fullName evidence="6">Uncharacterized protein</fullName>
    </submittedName>
</protein>
<sequence length="399" mass="44725">MPVTYDAQGQNPRWERTDHEVVKELVKAVREYGLTSQFFKQTLTGTFNMYDFTPYDIRCLVSMMLTDTQNLIWDRRWRRYLEELRNRYQGGPNANLTVAQLAGDPPDDNPAEQAVRLPRQVLRDIKEAARRAILQIAPAGIPDIPFSAIRQGSTEPYSSFIDRLTQAVDRQVVDEAVKRPLLENLAYANANPDCQRVITAMPGRPSLAEMVEACNKVGTPQHVASIVKDELREEWEGKMKGSSEEKILEKILQQQTEAMDKVLANIQKKSNSSGERCFKCKAFGHVKKNCPQPQAHTQTQAQTHVQKSVRPLCPRCGKGRHSAKECYSQTDMEGNPLPCPGNSGKSAGNRQRAKTQVMAMTQEQAGQSSNNVMQTPSAGSSANFPVTQNSSHQDRSAHW</sequence>
<dbReference type="SUPFAM" id="SSF47353">
    <property type="entry name" value="Retrovirus capsid dimerization domain-like"/>
    <property type="match status" value="1"/>
</dbReference>
<organism evidence="6 7">
    <name type="scientific">Geospiza parvula</name>
    <name type="common">Small tree-finch</name>
    <name type="synonym">Camarhynchus parvulus</name>
    <dbReference type="NCBI Taxonomy" id="87175"/>
    <lineage>
        <taxon>Eukaryota</taxon>
        <taxon>Metazoa</taxon>
        <taxon>Chordata</taxon>
        <taxon>Craniata</taxon>
        <taxon>Vertebrata</taxon>
        <taxon>Euteleostomi</taxon>
        <taxon>Archelosauria</taxon>
        <taxon>Archosauria</taxon>
        <taxon>Dinosauria</taxon>
        <taxon>Saurischia</taxon>
        <taxon>Theropoda</taxon>
        <taxon>Coelurosauria</taxon>
        <taxon>Aves</taxon>
        <taxon>Neognathae</taxon>
        <taxon>Neoaves</taxon>
        <taxon>Telluraves</taxon>
        <taxon>Australaves</taxon>
        <taxon>Passeriformes</taxon>
        <taxon>Thraupidae</taxon>
        <taxon>Camarhynchus</taxon>
    </lineage>
</organism>
<keyword evidence="3" id="KW-0863">Zinc-finger</keyword>
<keyword evidence="2" id="KW-0479">Metal-binding</keyword>
<evidence type="ECO:0000256" key="2">
    <source>
        <dbReference type="ARBA" id="ARBA00022723"/>
    </source>
</evidence>
<dbReference type="InterPro" id="IPR036875">
    <property type="entry name" value="Znf_CCHC_sf"/>
</dbReference>
<dbReference type="Pfam" id="PF19317">
    <property type="entry name" value="Gag_p24_C"/>
    <property type="match status" value="1"/>
</dbReference>
<dbReference type="Gene3D" id="1.10.1200.30">
    <property type="match status" value="1"/>
</dbReference>
<dbReference type="Ensembl" id="ENSCPVT00000026864.1">
    <property type="protein sequence ID" value="ENSCPVP00000025403.1"/>
    <property type="gene ID" value="ENSCPVG00000017846.1"/>
</dbReference>
<evidence type="ECO:0000256" key="4">
    <source>
        <dbReference type="ARBA" id="ARBA00022833"/>
    </source>
</evidence>
<dbReference type="GO" id="GO:0003676">
    <property type="term" value="F:nucleic acid binding"/>
    <property type="evidence" value="ECO:0007669"/>
    <property type="project" value="InterPro"/>
</dbReference>
<evidence type="ECO:0000256" key="3">
    <source>
        <dbReference type="ARBA" id="ARBA00022771"/>
    </source>
</evidence>
<proteinExistence type="predicted"/>
<dbReference type="SUPFAM" id="SSF57756">
    <property type="entry name" value="Retrovirus zinc finger-like domains"/>
    <property type="match status" value="2"/>
</dbReference>
<dbReference type="Gene3D" id="1.10.375.10">
    <property type="entry name" value="Human Immunodeficiency Virus Type 1 Capsid Protein"/>
    <property type="match status" value="1"/>
</dbReference>
<dbReference type="Gene3D" id="4.10.60.10">
    <property type="entry name" value="Zinc finger, CCHC-type"/>
    <property type="match status" value="1"/>
</dbReference>
<dbReference type="SUPFAM" id="SSF47943">
    <property type="entry name" value="Retrovirus capsid protein, N-terminal core domain"/>
    <property type="match status" value="1"/>
</dbReference>
<reference evidence="6" key="1">
    <citation type="submission" date="2020-02" db="EMBL/GenBank/DDBJ databases">
        <authorList>
            <person name="Enbody D E."/>
            <person name="Pettersson E M."/>
        </authorList>
    </citation>
    <scope>NUCLEOTIDE SEQUENCE [LARGE SCALE GENOMIC DNA]</scope>
</reference>
<dbReference type="Proteomes" id="UP000694382">
    <property type="component" value="Chromosome 1"/>
</dbReference>
<dbReference type="Pfam" id="PF00607">
    <property type="entry name" value="Gag_p24"/>
    <property type="match status" value="1"/>
</dbReference>
<dbReference type="InterPro" id="IPR050195">
    <property type="entry name" value="Primate_lentivir_Gag_pol-like"/>
</dbReference>
<dbReference type="PANTHER" id="PTHR40389:SF2">
    <property type="entry name" value="ENDOGENOUS RETROVIRUS GROUP K MEMBER 24 GAG POLYPROTEIN-RELATED"/>
    <property type="match status" value="1"/>
</dbReference>
<keyword evidence="7" id="KW-1185">Reference proteome</keyword>
<keyword evidence="4" id="KW-0862">Zinc</keyword>